<sequence length="262" mass="29617">MMSRENEQQHTITTMTMTGLGELVERLNLATNARRCSADTGPRQSDDRDTTYSTAEQQTCYDPNNSTDHEDDMLFQYCLSRDYYDGEDAPDVEAISMLSSNDSIVDSVDVTDSSCSSSLYLYCESSASSHTNLNDIAEEGECDDEAITKSPLRRSVQFSHIEVREYDIELGDCPYCSYGPPITLGWNYGPSTRIEIDEYEGSKSAKMCRRGKELVLTLYQRKNLLRQFGYTNVDFRRFEPGLATSRMRRSGTSLNLNLASLM</sequence>
<proteinExistence type="predicted"/>
<accession>A0A7S2LH57</accession>
<dbReference type="EMBL" id="HBGY01028827">
    <property type="protein sequence ID" value="CAD9604559.1"/>
    <property type="molecule type" value="Transcribed_RNA"/>
</dbReference>
<dbReference type="AlphaFoldDB" id="A0A7S2LH57"/>
<gene>
    <name evidence="2" type="ORF">LDAN0321_LOCUS17834</name>
</gene>
<organism evidence="2">
    <name type="scientific">Leptocylindrus danicus</name>
    <dbReference type="NCBI Taxonomy" id="163516"/>
    <lineage>
        <taxon>Eukaryota</taxon>
        <taxon>Sar</taxon>
        <taxon>Stramenopiles</taxon>
        <taxon>Ochrophyta</taxon>
        <taxon>Bacillariophyta</taxon>
        <taxon>Coscinodiscophyceae</taxon>
        <taxon>Chaetocerotophycidae</taxon>
        <taxon>Leptocylindrales</taxon>
        <taxon>Leptocylindraceae</taxon>
        <taxon>Leptocylindrus</taxon>
    </lineage>
</organism>
<evidence type="ECO:0000313" key="2">
    <source>
        <dbReference type="EMBL" id="CAD9604559.1"/>
    </source>
</evidence>
<reference evidence="2" key="1">
    <citation type="submission" date="2021-01" db="EMBL/GenBank/DDBJ databases">
        <authorList>
            <person name="Corre E."/>
            <person name="Pelletier E."/>
            <person name="Niang G."/>
            <person name="Scheremetjew M."/>
            <person name="Finn R."/>
            <person name="Kale V."/>
            <person name="Holt S."/>
            <person name="Cochrane G."/>
            <person name="Meng A."/>
            <person name="Brown T."/>
            <person name="Cohen L."/>
        </authorList>
    </citation>
    <scope>NUCLEOTIDE SEQUENCE</scope>
    <source>
        <strain evidence="2">B650</strain>
    </source>
</reference>
<feature type="compositionally biased region" description="Polar residues" evidence="1">
    <location>
        <begin position="51"/>
        <end position="66"/>
    </location>
</feature>
<protein>
    <submittedName>
        <fullName evidence="2">Uncharacterized protein</fullName>
    </submittedName>
</protein>
<feature type="region of interest" description="Disordered" evidence="1">
    <location>
        <begin position="34"/>
        <end position="67"/>
    </location>
</feature>
<evidence type="ECO:0000256" key="1">
    <source>
        <dbReference type="SAM" id="MobiDB-lite"/>
    </source>
</evidence>
<name>A0A7S2LH57_9STRA</name>